<feature type="domain" description="DUF5045" evidence="2">
    <location>
        <begin position="39"/>
        <end position="121"/>
    </location>
</feature>
<organism evidence="3 4">
    <name type="scientific">Bacteroides xylanisolvens</name>
    <dbReference type="NCBI Taxonomy" id="371601"/>
    <lineage>
        <taxon>Bacteria</taxon>
        <taxon>Pseudomonadati</taxon>
        <taxon>Bacteroidota</taxon>
        <taxon>Bacteroidia</taxon>
        <taxon>Bacteroidales</taxon>
        <taxon>Bacteroidaceae</taxon>
        <taxon>Bacteroides</taxon>
    </lineage>
</organism>
<evidence type="ECO:0000259" key="2">
    <source>
        <dbReference type="Pfam" id="PF16464"/>
    </source>
</evidence>
<sequence>MPLADGKTPGITITTIDMKRFLLAITLVVSMTKVHAQVSVTYNHDSPKQNQFTVMEVGTGALTPDAYYWALHNKYRKNAAVKNKLGYRTTAGIGLYNQKDEAEKIDSSLTQRAKIEALNVADRQVDLAWQVEGNKITSAMENFGININRIVAVGGTPNERERWDGLFDMYNCAIRATREAYMPNAQRKKEYLKIYAEVESQNDLLIKYLVQLHNRSQTTEILEAENPVRVNKAAIAASAMSRWKSSSQKGGSGNGGNSNANDNEEVIIK</sequence>
<name>A0A1H4GDP1_9BACE</name>
<accession>A0A1H4GDP1</accession>
<feature type="region of interest" description="Disordered" evidence="1">
    <location>
        <begin position="242"/>
        <end position="269"/>
    </location>
</feature>
<gene>
    <name evidence="3" type="ORF">SAMN04487924_12863</name>
</gene>
<protein>
    <recommendedName>
        <fullName evidence="2">DUF5045 domain-containing protein</fullName>
    </recommendedName>
</protein>
<dbReference type="EMBL" id="FNRP01000028">
    <property type="protein sequence ID" value="SEB07726.1"/>
    <property type="molecule type" value="Genomic_DNA"/>
</dbReference>
<dbReference type="AlphaFoldDB" id="A0A1H4GDP1"/>
<evidence type="ECO:0000313" key="3">
    <source>
        <dbReference type="EMBL" id="SEB07726.1"/>
    </source>
</evidence>
<evidence type="ECO:0000313" key="4">
    <source>
        <dbReference type="Proteomes" id="UP000183040"/>
    </source>
</evidence>
<proteinExistence type="predicted"/>
<dbReference type="InterPro" id="IPR032492">
    <property type="entry name" value="DUF5045"/>
</dbReference>
<reference evidence="3 4" key="1">
    <citation type="submission" date="2016-10" db="EMBL/GenBank/DDBJ databases">
        <authorList>
            <person name="de Groot N.N."/>
        </authorList>
    </citation>
    <scope>NUCLEOTIDE SEQUENCE [LARGE SCALE GENOMIC DNA]</scope>
    <source>
        <strain evidence="3 4">NLAE-zl-G339</strain>
    </source>
</reference>
<dbReference type="Proteomes" id="UP000183040">
    <property type="component" value="Unassembled WGS sequence"/>
</dbReference>
<evidence type="ECO:0000256" key="1">
    <source>
        <dbReference type="SAM" id="MobiDB-lite"/>
    </source>
</evidence>
<dbReference type="Pfam" id="PF16464">
    <property type="entry name" value="DUF5045"/>
    <property type="match status" value="1"/>
</dbReference>